<evidence type="ECO:0000313" key="12">
    <source>
        <dbReference type="Proteomes" id="UP000000445"/>
    </source>
</evidence>
<feature type="binding site" evidence="8">
    <location>
        <position position="460"/>
    </location>
    <ligand>
        <name>Zn(2+)</name>
        <dbReference type="ChEBI" id="CHEBI:29105"/>
        <label>2</label>
    </ligand>
</feature>
<dbReference type="GO" id="GO:0006302">
    <property type="term" value="P:double-strand break repair"/>
    <property type="evidence" value="ECO:0007669"/>
    <property type="project" value="InterPro"/>
</dbReference>
<dbReference type="InterPro" id="IPR014001">
    <property type="entry name" value="Helicase_ATP-bd"/>
</dbReference>
<dbReference type="STRING" id="309803.CTN_0509"/>
<keyword evidence="5 8" id="KW-0862">Zinc</keyword>
<evidence type="ECO:0000256" key="7">
    <source>
        <dbReference type="ARBA" id="ARBA00023125"/>
    </source>
</evidence>
<dbReference type="PROSITE" id="PS51192">
    <property type="entry name" value="HELICASE_ATP_BIND_1"/>
    <property type="match status" value="1"/>
</dbReference>
<dbReference type="GO" id="GO:0003677">
    <property type="term" value="F:DNA binding"/>
    <property type="evidence" value="ECO:0007669"/>
    <property type="project" value="UniProtKB-UniRule"/>
</dbReference>
<feature type="binding site" evidence="8">
    <location>
        <position position="494"/>
    </location>
    <ligand>
        <name>Zn(2+)</name>
        <dbReference type="ChEBI" id="CHEBI:29105"/>
        <label>1</label>
    </ligand>
</feature>
<evidence type="ECO:0000259" key="9">
    <source>
        <dbReference type="PROSITE" id="PS51192"/>
    </source>
</evidence>
<feature type="binding site" evidence="8">
    <location>
        <position position="463"/>
    </location>
    <ligand>
        <name>Zn(2+)</name>
        <dbReference type="ChEBI" id="CHEBI:29105"/>
        <label>2</label>
    </ligand>
</feature>
<protein>
    <recommendedName>
        <fullName evidence="8">Replication restart protein PriA</fullName>
    </recommendedName>
    <alternativeName>
        <fullName evidence="8">ATP-dependent DNA helicase PriA</fullName>
        <ecNumber evidence="8">5.6.2.4</ecNumber>
    </alternativeName>
    <alternativeName>
        <fullName evidence="8">DNA 3'-5' helicase PriA</fullName>
    </alternativeName>
</protein>
<evidence type="ECO:0000256" key="4">
    <source>
        <dbReference type="ARBA" id="ARBA00022741"/>
    </source>
</evidence>
<keyword evidence="8" id="KW-0378">Hydrolase</keyword>
<dbReference type="SUPFAM" id="SSF52540">
    <property type="entry name" value="P-loop containing nucleoside triphosphate hydrolases"/>
    <property type="match status" value="1"/>
</dbReference>
<keyword evidence="6 8" id="KW-0067">ATP-binding</keyword>
<dbReference type="PANTHER" id="PTHR30580">
    <property type="entry name" value="PRIMOSOMAL PROTEIN N"/>
    <property type="match status" value="1"/>
</dbReference>
<dbReference type="EMBL" id="CP000916">
    <property type="protein sequence ID" value="ACM22685.1"/>
    <property type="molecule type" value="Genomic_DNA"/>
</dbReference>
<comment type="catalytic activity">
    <reaction evidence="8">
        <text>Couples ATP hydrolysis with the unwinding of duplex DNA by translocating in the 3'-5' direction.</text>
        <dbReference type="EC" id="5.6.2.4"/>
    </reaction>
</comment>
<comment type="similarity">
    <text evidence="8">Belongs to the helicase family. PriA subfamily.</text>
</comment>
<dbReference type="InterPro" id="IPR001650">
    <property type="entry name" value="Helicase_C-like"/>
</dbReference>
<evidence type="ECO:0000256" key="2">
    <source>
        <dbReference type="ARBA" id="ARBA00022705"/>
    </source>
</evidence>
<feature type="binding site" evidence="8">
    <location>
        <position position="478"/>
    </location>
    <ligand>
        <name>Zn(2+)</name>
        <dbReference type="ChEBI" id="CHEBI:29105"/>
        <label>2</label>
    </ligand>
</feature>
<comment type="cofactor">
    <cofactor evidence="8">
        <name>Zn(2+)</name>
        <dbReference type="ChEBI" id="CHEBI:29105"/>
    </cofactor>
    <text evidence="8">Binds 2 zinc ions per subunit.</text>
</comment>
<feature type="domain" description="Helicase C-terminal" evidence="10">
    <location>
        <begin position="486"/>
        <end position="638"/>
    </location>
</feature>
<dbReference type="GO" id="GO:0005524">
    <property type="term" value="F:ATP binding"/>
    <property type="evidence" value="ECO:0007669"/>
    <property type="project" value="UniProtKB-UniRule"/>
</dbReference>
<dbReference type="EC" id="5.6.2.4" evidence="8"/>
<keyword evidence="4 8" id="KW-0547">Nucleotide-binding</keyword>
<keyword evidence="7 8" id="KW-0238">DNA-binding</keyword>
<dbReference type="HOGENOM" id="CLU_013353_4_1_0"/>
<proteinExistence type="inferred from homology"/>
<comment type="catalytic activity">
    <reaction evidence="8">
        <text>ATP + H2O = ADP + phosphate + H(+)</text>
        <dbReference type="Rhea" id="RHEA:13065"/>
        <dbReference type="ChEBI" id="CHEBI:15377"/>
        <dbReference type="ChEBI" id="CHEBI:15378"/>
        <dbReference type="ChEBI" id="CHEBI:30616"/>
        <dbReference type="ChEBI" id="CHEBI:43474"/>
        <dbReference type="ChEBI" id="CHEBI:456216"/>
        <dbReference type="EC" id="5.6.2.4"/>
    </reaction>
</comment>
<dbReference type="GO" id="GO:1990077">
    <property type="term" value="C:primosome complex"/>
    <property type="evidence" value="ECO:0007669"/>
    <property type="project" value="UniProtKB-UniRule"/>
</dbReference>
<dbReference type="eggNOG" id="COG1198">
    <property type="taxonomic scope" value="Bacteria"/>
</dbReference>
<dbReference type="GO" id="GO:0043138">
    <property type="term" value="F:3'-5' DNA helicase activity"/>
    <property type="evidence" value="ECO:0007669"/>
    <property type="project" value="UniProtKB-EC"/>
</dbReference>
<dbReference type="Pfam" id="PF00270">
    <property type="entry name" value="DEAD"/>
    <property type="match status" value="1"/>
</dbReference>
<sequence>MMYYEAAISGTGRTICVRSEEPLNPGERIWVGWKGERTKCYVIGPSFQKDSFTVKERDGRSFLTEKHVEIAKWISRRFGSPIGMVFDLFFPPGIDDYVTEKVISQSPFLGFEEMLLSDFVKDKGEKVLEEMLKKGLVKIEKSFYIKEPKPRLKKRVFLKASIPELVRTPLTLKQKMVVEYLQFNGGVLLEDLLRDLEVSRSVIESLREKGIIEVLHQDVPPKKRSNRTTFKEELSDVNLFFGPAGSGKTEALLQLAGEYSRRGTVLFLVPEVSILTHLLSRLKGLFPQMRVGIYHSYLSKSRKNLEWYRAVEGKIDILLGTRSAVFVPVKNFSLIIVDEEHDESFYQYSPPSYDAVEVAREISRVFEVPLVMSSATPALKTYVEAKEGKIKVFTFVRKHADVSIEVVDMRKEERVGSFARKTLDRMEETLKEGRRVLVYVRRKGYWGRVQCETCGHVLKCEDCDVSLVFHLDSRSLKCHQCGREYGFEEECPVCGGKLSGKGFGTEKIERELQRYFPERRVMRIDREVVEDVMEVEDYINRLISGEIDILVGTRMVTKSFDVPEIGLVCVLDVDSLIFLPDFSASLRVFQLIVQVFGRASRKGTGRAILQTYNPDEEVIMRAIKEDVEGFYERELERRKSLGYPPYKHLIHIALKSKDPNQGKRLLTRLRNSLDGEEVLGPAEHWMFKLKGFYRHHLVVKTDKVEETLSKVEKYSKVLGLDPLILVDPPSLEIPD</sequence>
<evidence type="ECO:0000256" key="5">
    <source>
        <dbReference type="ARBA" id="ARBA00022833"/>
    </source>
</evidence>
<comment type="subunit">
    <text evidence="8">Component of the replication restart primosome.</text>
</comment>
<dbReference type="InterPro" id="IPR011545">
    <property type="entry name" value="DEAD/DEAH_box_helicase_dom"/>
</dbReference>
<feature type="binding site" evidence="8">
    <location>
        <position position="491"/>
    </location>
    <ligand>
        <name>Zn(2+)</name>
        <dbReference type="ChEBI" id="CHEBI:29105"/>
        <label>1</label>
    </ligand>
</feature>
<feature type="binding site" evidence="8">
    <location>
        <position position="451"/>
    </location>
    <ligand>
        <name>Zn(2+)</name>
        <dbReference type="ChEBI" id="CHEBI:29105"/>
        <label>1</label>
    </ligand>
</feature>
<organism evidence="11 12">
    <name type="scientific">Thermotoga neapolitana (strain ATCC 49049 / DSM 4359 / NBRC 107923 / NS-E)</name>
    <dbReference type="NCBI Taxonomy" id="309803"/>
    <lineage>
        <taxon>Bacteria</taxon>
        <taxon>Thermotogati</taxon>
        <taxon>Thermotogota</taxon>
        <taxon>Thermotogae</taxon>
        <taxon>Thermotogales</taxon>
        <taxon>Thermotogaceae</taxon>
        <taxon>Thermotoga</taxon>
    </lineage>
</organism>
<evidence type="ECO:0000313" key="11">
    <source>
        <dbReference type="EMBL" id="ACM22685.1"/>
    </source>
</evidence>
<keyword evidence="8" id="KW-0413">Isomerase</keyword>
<feature type="domain" description="Helicase ATP-binding" evidence="9">
    <location>
        <begin position="229"/>
        <end position="395"/>
    </location>
</feature>
<dbReference type="InterPro" id="IPR027417">
    <property type="entry name" value="P-loop_NTPase"/>
</dbReference>
<dbReference type="SMART" id="SM00490">
    <property type="entry name" value="HELICc"/>
    <property type="match status" value="1"/>
</dbReference>
<dbReference type="HAMAP" id="MF_00983">
    <property type="entry name" value="PriA"/>
    <property type="match status" value="1"/>
</dbReference>
<dbReference type="InterPro" id="IPR005259">
    <property type="entry name" value="PriA"/>
</dbReference>
<keyword evidence="2 8" id="KW-0235">DNA replication</keyword>
<dbReference type="Proteomes" id="UP000000445">
    <property type="component" value="Chromosome"/>
</dbReference>
<keyword evidence="3 8" id="KW-0479">Metal-binding</keyword>
<evidence type="ECO:0000256" key="6">
    <source>
        <dbReference type="ARBA" id="ARBA00022840"/>
    </source>
</evidence>
<dbReference type="Gene3D" id="3.40.50.300">
    <property type="entry name" value="P-loop containing nucleotide triphosphate hydrolases"/>
    <property type="match status" value="2"/>
</dbReference>
<feature type="binding site" evidence="8">
    <location>
        <position position="454"/>
    </location>
    <ligand>
        <name>Zn(2+)</name>
        <dbReference type="ChEBI" id="CHEBI:29105"/>
        <label>1</label>
    </ligand>
</feature>
<accession>B9K6V2</accession>
<dbReference type="GO" id="GO:0008270">
    <property type="term" value="F:zinc ion binding"/>
    <property type="evidence" value="ECO:0007669"/>
    <property type="project" value="UniProtKB-UniRule"/>
</dbReference>
<name>B9K6V2_THENN</name>
<dbReference type="Pfam" id="PF18074">
    <property type="entry name" value="PriA_C"/>
    <property type="match status" value="1"/>
</dbReference>
<dbReference type="GO" id="GO:0006310">
    <property type="term" value="P:DNA recombination"/>
    <property type="evidence" value="ECO:0007669"/>
    <property type="project" value="InterPro"/>
</dbReference>
<dbReference type="PROSITE" id="PS51194">
    <property type="entry name" value="HELICASE_CTER"/>
    <property type="match status" value="1"/>
</dbReference>
<reference evidence="11 12" key="1">
    <citation type="journal article" date="2009" name="Biosci. Biotechnol. Biochem.">
        <title>WeGAS: a web-based microbial genome annotation system.</title>
        <authorList>
            <person name="Lee D."/>
            <person name="Seo H."/>
            <person name="Park C."/>
            <person name="Park K."/>
        </authorList>
    </citation>
    <scope>NUCLEOTIDE SEQUENCE [LARGE SCALE GENOMIC DNA]</scope>
    <source>
        <strain evidence="12">ATCC 49049 / DSM 4359 / NBRC 107923 / NS-E</strain>
    </source>
</reference>
<dbReference type="KEGG" id="tna:CTN_0509"/>
<evidence type="ECO:0000259" key="10">
    <source>
        <dbReference type="PROSITE" id="PS51194"/>
    </source>
</evidence>
<dbReference type="GO" id="GO:0006270">
    <property type="term" value="P:DNA replication initiation"/>
    <property type="evidence" value="ECO:0007669"/>
    <property type="project" value="TreeGrafter"/>
</dbReference>
<feature type="binding site" evidence="8">
    <location>
        <position position="481"/>
    </location>
    <ligand>
        <name>Zn(2+)</name>
        <dbReference type="ChEBI" id="CHEBI:29105"/>
        <label>2</label>
    </ligand>
</feature>
<dbReference type="Pfam" id="PF18319">
    <property type="entry name" value="Zn_ribbon_PriA"/>
    <property type="match status" value="1"/>
</dbReference>
<dbReference type="AlphaFoldDB" id="B9K6V2"/>
<dbReference type="InterPro" id="IPR040498">
    <property type="entry name" value="PriA_CRR"/>
</dbReference>
<keyword evidence="8" id="KW-0347">Helicase</keyword>
<dbReference type="GO" id="GO:0006269">
    <property type="term" value="P:DNA replication, synthesis of primer"/>
    <property type="evidence" value="ECO:0007669"/>
    <property type="project" value="UniProtKB-KW"/>
</dbReference>
<gene>
    <name evidence="8" type="primary">priA</name>
    <name evidence="11" type="ordered locus">CTN_0509</name>
</gene>
<comment type="function">
    <text evidence="8">Initiates the restart of stalled replication forks, which reloads the replicative helicase on sites other than the origin of replication. Recognizes and binds to abandoned replication forks and remodels them to uncover a helicase loading site. Promotes assembly of the primosome at these replication forks.</text>
</comment>
<dbReference type="SMART" id="SM00487">
    <property type="entry name" value="DEXDc"/>
    <property type="match status" value="1"/>
</dbReference>
<evidence type="ECO:0000256" key="1">
    <source>
        <dbReference type="ARBA" id="ARBA00022515"/>
    </source>
</evidence>
<dbReference type="CDD" id="cd18804">
    <property type="entry name" value="SF2_C_priA"/>
    <property type="match status" value="1"/>
</dbReference>
<dbReference type="NCBIfam" id="TIGR00595">
    <property type="entry name" value="priA"/>
    <property type="match status" value="1"/>
</dbReference>
<dbReference type="GO" id="GO:0016887">
    <property type="term" value="F:ATP hydrolysis activity"/>
    <property type="evidence" value="ECO:0007669"/>
    <property type="project" value="RHEA"/>
</dbReference>
<keyword evidence="12" id="KW-1185">Reference proteome</keyword>
<evidence type="ECO:0000256" key="8">
    <source>
        <dbReference type="HAMAP-Rule" id="MF_00983"/>
    </source>
</evidence>
<evidence type="ECO:0000256" key="3">
    <source>
        <dbReference type="ARBA" id="ARBA00022723"/>
    </source>
</evidence>
<keyword evidence="1 8" id="KW-0639">Primosome</keyword>
<dbReference type="InterPro" id="IPR041236">
    <property type="entry name" value="PriA_C"/>
</dbReference>
<dbReference type="PANTHER" id="PTHR30580:SF0">
    <property type="entry name" value="PRIMOSOMAL PROTEIN N"/>
    <property type="match status" value="1"/>
</dbReference>